<dbReference type="Proteomes" id="UP000624703">
    <property type="component" value="Unassembled WGS sequence"/>
</dbReference>
<dbReference type="InterPro" id="IPR017961">
    <property type="entry name" value="DNA_pol_Y-fam_little_finger"/>
</dbReference>
<dbReference type="GO" id="GO:0042276">
    <property type="term" value="P:error-prone translesion synthesis"/>
    <property type="evidence" value="ECO:0007669"/>
    <property type="project" value="TreeGrafter"/>
</dbReference>
<reference evidence="4" key="1">
    <citation type="submission" date="2021-01" db="EMBL/GenBank/DDBJ databases">
        <title>Modified the classification status of verrucomicrobia.</title>
        <authorList>
            <person name="Feng X."/>
        </authorList>
    </citation>
    <scope>NUCLEOTIDE SEQUENCE</scope>
    <source>
        <strain evidence="4">_KCTC 22039</strain>
    </source>
</reference>
<feature type="domain" description="UmuC" evidence="3">
    <location>
        <begin position="7"/>
        <end position="190"/>
    </location>
</feature>
<organism evidence="4 5">
    <name type="scientific">Persicirhabdus sediminis</name>
    <dbReference type="NCBI Taxonomy" id="454144"/>
    <lineage>
        <taxon>Bacteria</taxon>
        <taxon>Pseudomonadati</taxon>
        <taxon>Verrucomicrobiota</taxon>
        <taxon>Verrucomicrobiia</taxon>
        <taxon>Verrucomicrobiales</taxon>
        <taxon>Verrucomicrobiaceae</taxon>
        <taxon>Persicirhabdus</taxon>
    </lineage>
</organism>
<dbReference type="EMBL" id="JAENIM010000044">
    <property type="protein sequence ID" value="MBK1792217.1"/>
    <property type="molecule type" value="Genomic_DNA"/>
</dbReference>
<dbReference type="GO" id="GO:0003684">
    <property type="term" value="F:damaged DNA binding"/>
    <property type="evidence" value="ECO:0007669"/>
    <property type="project" value="InterPro"/>
</dbReference>
<comment type="caution">
    <text evidence="4">The sequence shown here is derived from an EMBL/GenBank/DDBJ whole genome shotgun (WGS) entry which is preliminary data.</text>
</comment>
<dbReference type="GO" id="GO:0009432">
    <property type="term" value="P:SOS response"/>
    <property type="evidence" value="ECO:0007669"/>
    <property type="project" value="TreeGrafter"/>
</dbReference>
<dbReference type="PROSITE" id="PS50173">
    <property type="entry name" value="UMUC"/>
    <property type="match status" value="1"/>
</dbReference>
<dbReference type="GO" id="GO:0006281">
    <property type="term" value="P:DNA repair"/>
    <property type="evidence" value="ECO:0007669"/>
    <property type="project" value="InterPro"/>
</dbReference>
<dbReference type="InterPro" id="IPR001126">
    <property type="entry name" value="UmuC"/>
</dbReference>
<evidence type="ECO:0000313" key="4">
    <source>
        <dbReference type="EMBL" id="MBK1792217.1"/>
    </source>
</evidence>
<keyword evidence="5" id="KW-1185">Reference proteome</keyword>
<dbReference type="PANTHER" id="PTHR11076">
    <property type="entry name" value="DNA REPAIR POLYMERASE UMUC / TRANSFERASE FAMILY MEMBER"/>
    <property type="match status" value="1"/>
</dbReference>
<evidence type="ECO:0000256" key="1">
    <source>
        <dbReference type="ARBA" id="ARBA00010945"/>
    </source>
</evidence>
<dbReference type="InterPro" id="IPR050116">
    <property type="entry name" value="DNA_polymerase-Y"/>
</dbReference>
<dbReference type="InterPro" id="IPR043502">
    <property type="entry name" value="DNA/RNA_pol_sf"/>
</dbReference>
<dbReference type="InterPro" id="IPR024728">
    <property type="entry name" value="PolY_HhH_motif"/>
</dbReference>
<dbReference type="Pfam" id="PF11799">
    <property type="entry name" value="IMS_C"/>
    <property type="match status" value="1"/>
</dbReference>
<dbReference type="Pfam" id="PF00817">
    <property type="entry name" value="IMS"/>
    <property type="match status" value="1"/>
</dbReference>
<evidence type="ECO:0000256" key="2">
    <source>
        <dbReference type="SAM" id="MobiDB-lite"/>
    </source>
</evidence>
<evidence type="ECO:0000259" key="3">
    <source>
        <dbReference type="PROSITE" id="PS50173"/>
    </source>
</evidence>
<dbReference type="SUPFAM" id="SSF56672">
    <property type="entry name" value="DNA/RNA polymerases"/>
    <property type="match status" value="1"/>
</dbReference>
<feature type="region of interest" description="Disordered" evidence="2">
    <location>
        <begin position="239"/>
        <end position="260"/>
    </location>
</feature>
<dbReference type="CDD" id="cd00424">
    <property type="entry name" value="PolY"/>
    <property type="match status" value="1"/>
</dbReference>
<dbReference type="PANTHER" id="PTHR11076:SF34">
    <property type="entry name" value="PROTEIN UMUC"/>
    <property type="match status" value="1"/>
</dbReference>
<dbReference type="Pfam" id="PF11798">
    <property type="entry name" value="IMS_HHH"/>
    <property type="match status" value="1"/>
</dbReference>
<dbReference type="Gene3D" id="3.40.1170.60">
    <property type="match status" value="1"/>
</dbReference>
<dbReference type="GO" id="GO:0003887">
    <property type="term" value="F:DNA-directed DNA polymerase activity"/>
    <property type="evidence" value="ECO:0007669"/>
    <property type="project" value="TreeGrafter"/>
</dbReference>
<protein>
    <recommendedName>
        <fullName evidence="3">UmuC domain-containing protein</fullName>
    </recommendedName>
</protein>
<proteinExistence type="inferred from homology"/>
<evidence type="ECO:0000313" key="5">
    <source>
        <dbReference type="Proteomes" id="UP000624703"/>
    </source>
</evidence>
<sequence length="409" mass="46536">MKLPLTALFVDFDAYFASVEQHFRPEFRGKPLAVAPVMAESSCCIAASYEAKALGISTGTPVHEARRICPHIAIVEARPAIYVEMHHRLVACVEDCIHVEQVLSIDEMWCWLPTNWRETDFLYQLAEKIKQRIEDEVGPWIRCSIGMAPNRWLAKMASKMRKPNGTFIIQHDDLPEVLYELDLRDLHGVGSSMELRLHAHGLHSVERLCHASQQQLHSAWGSIEGDRIWMQLRGQEVSDRPTRKRSIGHSHVLGPDSRPATKAEAVMHKLTQKAGQRLRHYGLLAGQIQLNLQFVSSGYWSIDQRFDPSDDSLLFARLQRYLWRQRPHPNEPILKVSMVLSRLTEAGNFTPSLFKKTDPNRHQLNHAMDQLTQKFGRQAAYLGGAHGQMQAAPMRISFGHIPEVTIEGD</sequence>
<gene>
    <name evidence="4" type="ORF">JIN82_13730</name>
</gene>
<dbReference type="AlphaFoldDB" id="A0A8J7MG56"/>
<comment type="similarity">
    <text evidence="1">Belongs to the DNA polymerase type-Y family.</text>
</comment>
<dbReference type="Gene3D" id="3.30.70.270">
    <property type="match status" value="1"/>
</dbReference>
<dbReference type="Gene3D" id="1.10.150.20">
    <property type="entry name" value="5' to 3' exonuclease, C-terminal subdomain"/>
    <property type="match status" value="1"/>
</dbReference>
<name>A0A8J7MG56_9BACT</name>
<dbReference type="GO" id="GO:0005829">
    <property type="term" value="C:cytosol"/>
    <property type="evidence" value="ECO:0007669"/>
    <property type="project" value="TreeGrafter"/>
</dbReference>
<accession>A0A8J7MG56</accession>
<dbReference type="InterPro" id="IPR043128">
    <property type="entry name" value="Rev_trsase/Diguanyl_cyclase"/>
</dbReference>